<feature type="domain" description="Multidrug resistance protein MdtA-like beta-barrel" evidence="9">
    <location>
        <begin position="217"/>
        <end position="293"/>
    </location>
</feature>
<organism evidence="11 12">
    <name type="scientific">Eiseniibacteriota bacterium</name>
    <dbReference type="NCBI Taxonomy" id="2212470"/>
    <lineage>
        <taxon>Bacteria</taxon>
        <taxon>Candidatus Eiseniibacteriota</taxon>
    </lineage>
</organism>
<dbReference type="PANTHER" id="PTHR30469:SF36">
    <property type="entry name" value="BLL3903 PROTEIN"/>
    <property type="match status" value="1"/>
</dbReference>
<comment type="subcellular location">
    <subcellularLocation>
        <location evidence="1">Cell membrane</location>
    </subcellularLocation>
</comment>
<evidence type="ECO:0000313" key="12">
    <source>
        <dbReference type="Proteomes" id="UP000317691"/>
    </source>
</evidence>
<dbReference type="Pfam" id="PF25876">
    <property type="entry name" value="HH_MFP_RND"/>
    <property type="match status" value="1"/>
</dbReference>
<evidence type="ECO:0000259" key="8">
    <source>
        <dbReference type="Pfam" id="PF25917"/>
    </source>
</evidence>
<dbReference type="Pfam" id="PF25944">
    <property type="entry name" value="Beta-barrel_RND"/>
    <property type="match status" value="1"/>
</dbReference>
<dbReference type="SUPFAM" id="SSF111369">
    <property type="entry name" value="HlyD-like secretion proteins"/>
    <property type="match status" value="1"/>
</dbReference>
<comment type="caution">
    <text evidence="11">The sequence shown here is derived from an EMBL/GenBank/DDBJ whole genome shotgun (WGS) entry which is preliminary data.</text>
</comment>
<dbReference type="EMBL" id="VBOZ01000029">
    <property type="protein sequence ID" value="TMQ63734.1"/>
    <property type="molecule type" value="Genomic_DNA"/>
</dbReference>
<dbReference type="PANTHER" id="PTHR30469">
    <property type="entry name" value="MULTIDRUG RESISTANCE PROTEIN MDTA"/>
    <property type="match status" value="1"/>
</dbReference>
<dbReference type="Gene3D" id="2.40.50.100">
    <property type="match status" value="1"/>
</dbReference>
<feature type="domain" description="Multidrug resistance protein MdtA-like C-terminal permuted SH3" evidence="10">
    <location>
        <begin position="302"/>
        <end position="358"/>
    </location>
</feature>
<keyword evidence="6" id="KW-0472">Membrane</keyword>
<keyword evidence="4" id="KW-1003">Cell membrane</keyword>
<evidence type="ECO:0000256" key="3">
    <source>
        <dbReference type="ARBA" id="ARBA00022448"/>
    </source>
</evidence>
<evidence type="ECO:0000313" key="11">
    <source>
        <dbReference type="EMBL" id="TMQ63734.1"/>
    </source>
</evidence>
<evidence type="ECO:0000256" key="5">
    <source>
        <dbReference type="ARBA" id="ARBA00022519"/>
    </source>
</evidence>
<keyword evidence="5" id="KW-0997">Cell inner membrane</keyword>
<name>A0A538TJE0_UNCEI</name>
<dbReference type="InterPro" id="IPR058624">
    <property type="entry name" value="MdtA-like_HH"/>
</dbReference>
<evidence type="ECO:0000256" key="6">
    <source>
        <dbReference type="ARBA" id="ARBA00023136"/>
    </source>
</evidence>
<dbReference type="InterPro" id="IPR006143">
    <property type="entry name" value="RND_pump_MFP"/>
</dbReference>
<evidence type="ECO:0000259" key="7">
    <source>
        <dbReference type="Pfam" id="PF25876"/>
    </source>
</evidence>
<feature type="domain" description="Multidrug resistance protein MdtA-like alpha-helical hairpin" evidence="7">
    <location>
        <begin position="111"/>
        <end position="179"/>
    </location>
</feature>
<dbReference type="NCBIfam" id="TIGR01730">
    <property type="entry name" value="RND_mfp"/>
    <property type="match status" value="1"/>
</dbReference>
<keyword evidence="3" id="KW-0813">Transport</keyword>
<dbReference type="InterPro" id="IPR058626">
    <property type="entry name" value="MdtA-like_b-barrel"/>
</dbReference>
<dbReference type="InterPro" id="IPR058625">
    <property type="entry name" value="MdtA-like_BSH"/>
</dbReference>
<accession>A0A538TJE0</accession>
<gene>
    <name evidence="11" type="ORF">E6K79_08775</name>
</gene>
<dbReference type="GO" id="GO:0015562">
    <property type="term" value="F:efflux transmembrane transporter activity"/>
    <property type="evidence" value="ECO:0007669"/>
    <property type="project" value="TreeGrafter"/>
</dbReference>
<comment type="similarity">
    <text evidence="2">Belongs to the membrane fusion protein (MFP) (TC 8.A.1) family.</text>
</comment>
<dbReference type="Gene3D" id="2.40.30.170">
    <property type="match status" value="1"/>
</dbReference>
<evidence type="ECO:0000256" key="2">
    <source>
        <dbReference type="ARBA" id="ARBA00009477"/>
    </source>
</evidence>
<dbReference type="Gene3D" id="2.40.420.20">
    <property type="match status" value="1"/>
</dbReference>
<protein>
    <submittedName>
        <fullName evidence="11">Efflux RND transporter periplasmic adaptor subunit</fullName>
    </submittedName>
</protein>
<dbReference type="InterPro" id="IPR058627">
    <property type="entry name" value="MdtA-like_C"/>
</dbReference>
<evidence type="ECO:0000256" key="4">
    <source>
        <dbReference type="ARBA" id="ARBA00022475"/>
    </source>
</evidence>
<evidence type="ECO:0000256" key="1">
    <source>
        <dbReference type="ARBA" id="ARBA00004236"/>
    </source>
</evidence>
<feature type="domain" description="Multidrug resistance protein MdtA-like barrel-sandwich hybrid" evidence="8">
    <location>
        <begin position="70"/>
        <end position="212"/>
    </location>
</feature>
<dbReference type="AlphaFoldDB" id="A0A538TJE0"/>
<dbReference type="Pfam" id="PF25917">
    <property type="entry name" value="BSH_RND"/>
    <property type="match status" value="1"/>
</dbReference>
<dbReference type="PROSITE" id="PS51257">
    <property type="entry name" value="PROKAR_LIPOPROTEIN"/>
    <property type="match status" value="1"/>
</dbReference>
<dbReference type="Proteomes" id="UP000317691">
    <property type="component" value="Unassembled WGS sequence"/>
</dbReference>
<dbReference type="GO" id="GO:0030313">
    <property type="term" value="C:cell envelope"/>
    <property type="evidence" value="ECO:0007669"/>
    <property type="project" value="UniProtKB-SubCell"/>
</dbReference>
<evidence type="ECO:0000259" key="9">
    <source>
        <dbReference type="Pfam" id="PF25944"/>
    </source>
</evidence>
<dbReference type="Pfam" id="PF25967">
    <property type="entry name" value="RND-MFP_C"/>
    <property type="match status" value="1"/>
</dbReference>
<dbReference type="Gene3D" id="1.10.287.470">
    <property type="entry name" value="Helix hairpin bin"/>
    <property type="match status" value="1"/>
</dbReference>
<reference evidence="11 12" key="1">
    <citation type="journal article" date="2019" name="Nat. Microbiol.">
        <title>Mediterranean grassland soil C-N compound turnover is dependent on rainfall and depth, and is mediated by genomically divergent microorganisms.</title>
        <authorList>
            <person name="Diamond S."/>
            <person name="Andeer P.F."/>
            <person name="Li Z."/>
            <person name="Crits-Christoph A."/>
            <person name="Burstein D."/>
            <person name="Anantharaman K."/>
            <person name="Lane K.R."/>
            <person name="Thomas B.C."/>
            <person name="Pan C."/>
            <person name="Northen T.R."/>
            <person name="Banfield J.F."/>
        </authorList>
    </citation>
    <scope>NUCLEOTIDE SEQUENCE [LARGE SCALE GENOMIC DNA]</scope>
    <source>
        <strain evidence="11">WS_9</strain>
    </source>
</reference>
<proteinExistence type="inferred from homology"/>
<dbReference type="GO" id="GO:1990281">
    <property type="term" value="C:efflux pump complex"/>
    <property type="evidence" value="ECO:0007669"/>
    <property type="project" value="TreeGrafter"/>
</dbReference>
<sequence>MRDPARDVLARRPRHGLIPVALGLLGLCASLGCGAKSAPKSARVPITVAIAVERPVPFAIAATGTVEAIRTAAIGSQVGGTVQRVAFREGDYVRAGQLLIQLDPRPFGAALDQALAALARDRARAATARVESERAEKLFAQDMLSQSEWDQKRADAEALAATVQADSAAASTARLNLEFAAIRAPISGHTGRVAVHAGDYVKAATSDPLVTIIQPDPIRVRFAIPEREVPLLQRYRTGNPRVEIHPDGSRVIPGKLVFVDNAVDPGSGTLLLKGEVPNPDGRLVPGQFVDVRLILYVAPKSLVVPARAVSVGQQGSYVYVVKPDSTVASRPVEVERTRDEISVIARGLTAGEAVVTDGQLKLAPGSKVSIRPSIVEEGQ</sequence>
<dbReference type="FunFam" id="2.40.420.20:FF:000001">
    <property type="entry name" value="Efflux RND transporter periplasmic adaptor subunit"/>
    <property type="match status" value="1"/>
</dbReference>
<evidence type="ECO:0000259" key="10">
    <source>
        <dbReference type="Pfam" id="PF25967"/>
    </source>
</evidence>